<keyword evidence="3" id="KW-1185">Reference proteome</keyword>
<feature type="compositionally biased region" description="Basic and acidic residues" evidence="1">
    <location>
        <begin position="19"/>
        <end position="28"/>
    </location>
</feature>
<accession>A0A3M7PMA9</accession>
<name>A0A3M7PMA9_BRAPC</name>
<gene>
    <name evidence="2" type="ORF">BpHYR1_044696</name>
</gene>
<comment type="caution">
    <text evidence="2">The sequence shown here is derived from an EMBL/GenBank/DDBJ whole genome shotgun (WGS) entry which is preliminary data.</text>
</comment>
<dbReference type="AlphaFoldDB" id="A0A3M7PMA9"/>
<sequence>MSQNKEIQSKKKLHYAISDVDKQEEAKNAKKFKKGTGRGKGGPRKLVESKLTPDENDNLSESEILCSSCETKMAEEKKNTSKCLSCEDCPNLKIQKFSS</sequence>
<evidence type="ECO:0000313" key="2">
    <source>
        <dbReference type="EMBL" id="RMZ99870.1"/>
    </source>
</evidence>
<dbReference type="EMBL" id="REGN01010008">
    <property type="protein sequence ID" value="RMZ99870.1"/>
    <property type="molecule type" value="Genomic_DNA"/>
</dbReference>
<reference evidence="2 3" key="1">
    <citation type="journal article" date="2018" name="Sci. Rep.">
        <title>Genomic signatures of local adaptation to the degree of environmental predictability in rotifers.</title>
        <authorList>
            <person name="Franch-Gras L."/>
            <person name="Hahn C."/>
            <person name="Garcia-Roger E.M."/>
            <person name="Carmona M.J."/>
            <person name="Serra M."/>
            <person name="Gomez A."/>
        </authorList>
    </citation>
    <scope>NUCLEOTIDE SEQUENCE [LARGE SCALE GENOMIC DNA]</scope>
    <source>
        <strain evidence="2">HYR1</strain>
    </source>
</reference>
<protein>
    <submittedName>
        <fullName evidence="2">Uncharacterized protein</fullName>
    </submittedName>
</protein>
<evidence type="ECO:0000313" key="3">
    <source>
        <dbReference type="Proteomes" id="UP000276133"/>
    </source>
</evidence>
<dbReference type="Proteomes" id="UP000276133">
    <property type="component" value="Unassembled WGS sequence"/>
</dbReference>
<organism evidence="2 3">
    <name type="scientific">Brachionus plicatilis</name>
    <name type="common">Marine rotifer</name>
    <name type="synonym">Brachionus muelleri</name>
    <dbReference type="NCBI Taxonomy" id="10195"/>
    <lineage>
        <taxon>Eukaryota</taxon>
        <taxon>Metazoa</taxon>
        <taxon>Spiralia</taxon>
        <taxon>Gnathifera</taxon>
        <taxon>Rotifera</taxon>
        <taxon>Eurotatoria</taxon>
        <taxon>Monogononta</taxon>
        <taxon>Pseudotrocha</taxon>
        <taxon>Ploima</taxon>
        <taxon>Brachionidae</taxon>
        <taxon>Brachionus</taxon>
    </lineage>
</organism>
<proteinExistence type="predicted"/>
<evidence type="ECO:0000256" key="1">
    <source>
        <dbReference type="SAM" id="MobiDB-lite"/>
    </source>
</evidence>
<feature type="compositionally biased region" description="Basic residues" evidence="1">
    <location>
        <begin position="29"/>
        <end position="43"/>
    </location>
</feature>
<feature type="region of interest" description="Disordered" evidence="1">
    <location>
        <begin position="1"/>
        <end position="58"/>
    </location>
</feature>